<keyword evidence="4 11" id="KW-0028">Amino-acid biosynthesis</keyword>
<organism evidence="12 13">
    <name type="scientific">Listeria floridensis FSL S10-1187</name>
    <dbReference type="NCBI Taxonomy" id="1265817"/>
    <lineage>
        <taxon>Bacteria</taxon>
        <taxon>Bacillati</taxon>
        <taxon>Bacillota</taxon>
        <taxon>Bacilli</taxon>
        <taxon>Bacillales</taxon>
        <taxon>Listeriaceae</taxon>
        <taxon>Listeria</taxon>
    </lineage>
</organism>
<keyword evidence="6 11" id="KW-0547">Nucleotide-binding</keyword>
<dbReference type="EMBL" id="AODF01000026">
    <property type="protein sequence ID" value="EUJ29183.1"/>
    <property type="molecule type" value="Genomic_DNA"/>
</dbReference>
<reference evidence="12 13" key="1">
    <citation type="journal article" date="2014" name="Int. J. Syst. Evol. Microbiol.">
        <title>Listeria floridensis sp. nov., Listeria aquatica sp. nov., Listeria cornellensis sp. nov., Listeria riparia sp. nov. and Listeria grandensis sp. nov., from agricultural and natural environments.</title>
        <authorList>
            <person name="den Bakker H.C."/>
            <person name="Warchocki S."/>
            <person name="Wright E.M."/>
            <person name="Allred A.F."/>
            <person name="Ahlstrom C."/>
            <person name="Manuel C.S."/>
            <person name="Stasiewicz M.J."/>
            <person name="Burrell A."/>
            <person name="Roof S."/>
            <person name="Strawn L."/>
            <person name="Fortes E.D."/>
            <person name="Nightingale K.K."/>
            <person name="Kephart D."/>
            <person name="Wiedmann M."/>
        </authorList>
    </citation>
    <scope>NUCLEOTIDE SEQUENCE [LARGE SCALE GENOMIC DNA]</scope>
    <source>
        <strain evidence="12 13">FSL S10-1187</strain>
    </source>
</reference>
<feature type="binding site" evidence="11">
    <location>
        <position position="48"/>
    </location>
    <ligand>
        <name>substrate</name>
    </ligand>
</feature>
<evidence type="ECO:0000256" key="3">
    <source>
        <dbReference type="ARBA" id="ARBA00012154"/>
    </source>
</evidence>
<proteinExistence type="inferred from homology"/>
<evidence type="ECO:0000256" key="6">
    <source>
        <dbReference type="ARBA" id="ARBA00022741"/>
    </source>
</evidence>
<dbReference type="InterPro" id="IPR031322">
    <property type="entry name" value="Shikimate/glucono_kinase"/>
</dbReference>
<dbReference type="EC" id="2.7.1.71" evidence="3 11"/>
<dbReference type="PANTHER" id="PTHR21087:SF16">
    <property type="entry name" value="SHIKIMATE KINASE 1, CHLOROPLASTIC"/>
    <property type="match status" value="1"/>
</dbReference>
<evidence type="ECO:0000256" key="8">
    <source>
        <dbReference type="ARBA" id="ARBA00022840"/>
    </source>
</evidence>
<evidence type="ECO:0000313" key="12">
    <source>
        <dbReference type="EMBL" id="EUJ29183.1"/>
    </source>
</evidence>
<comment type="subunit">
    <text evidence="11">Monomer.</text>
</comment>
<comment type="function">
    <text evidence="11">Catalyzes the specific phosphorylation of the 3-hydroxyl group of shikimic acid using ATP as a cosubstrate.</text>
</comment>
<keyword evidence="11" id="KW-0963">Cytoplasm</keyword>
<dbReference type="Gene3D" id="3.40.50.300">
    <property type="entry name" value="P-loop containing nucleotide triphosphate hydrolases"/>
    <property type="match status" value="1"/>
</dbReference>
<evidence type="ECO:0000256" key="2">
    <source>
        <dbReference type="ARBA" id="ARBA00006997"/>
    </source>
</evidence>
<dbReference type="InterPro" id="IPR027417">
    <property type="entry name" value="P-loop_NTPase"/>
</dbReference>
<dbReference type="InterPro" id="IPR000623">
    <property type="entry name" value="Shikimate_kinase/TSH1"/>
</dbReference>
<dbReference type="InterPro" id="IPR023000">
    <property type="entry name" value="Shikimate_kinase_CS"/>
</dbReference>
<evidence type="ECO:0000313" key="13">
    <source>
        <dbReference type="Proteomes" id="UP000019249"/>
    </source>
</evidence>
<comment type="caution">
    <text evidence="12">The sequence shown here is derived from an EMBL/GenBank/DDBJ whole genome shotgun (WGS) entry which is preliminary data.</text>
</comment>
<dbReference type="PROSITE" id="PS01128">
    <property type="entry name" value="SHIKIMATE_KINASE"/>
    <property type="match status" value="1"/>
</dbReference>
<feature type="binding site" evidence="11">
    <location>
        <position position="69"/>
    </location>
    <ligand>
        <name>substrate</name>
    </ligand>
</feature>
<keyword evidence="7 11" id="KW-0418">Kinase</keyword>
<keyword evidence="11" id="KW-0460">Magnesium</keyword>
<evidence type="ECO:0000256" key="5">
    <source>
        <dbReference type="ARBA" id="ARBA00022679"/>
    </source>
</evidence>
<keyword evidence="5 11" id="KW-0808">Transferase</keyword>
<dbReference type="PRINTS" id="PR01100">
    <property type="entry name" value="SHIKIMTKNASE"/>
</dbReference>
<feature type="binding site" evidence="11">
    <location>
        <position position="108"/>
    </location>
    <ligand>
        <name>ATP</name>
        <dbReference type="ChEBI" id="CHEBI:30616"/>
    </ligand>
</feature>
<evidence type="ECO:0000256" key="11">
    <source>
        <dbReference type="HAMAP-Rule" id="MF_00109"/>
    </source>
</evidence>
<comment type="catalytic activity">
    <reaction evidence="10 11">
        <text>shikimate + ATP = 3-phosphoshikimate + ADP + H(+)</text>
        <dbReference type="Rhea" id="RHEA:13121"/>
        <dbReference type="ChEBI" id="CHEBI:15378"/>
        <dbReference type="ChEBI" id="CHEBI:30616"/>
        <dbReference type="ChEBI" id="CHEBI:36208"/>
        <dbReference type="ChEBI" id="CHEBI:145989"/>
        <dbReference type="ChEBI" id="CHEBI:456216"/>
        <dbReference type="EC" id="2.7.1.71"/>
    </reaction>
</comment>
<evidence type="ECO:0000256" key="7">
    <source>
        <dbReference type="ARBA" id="ARBA00022777"/>
    </source>
</evidence>
<dbReference type="HAMAP" id="MF_00109">
    <property type="entry name" value="Shikimate_kinase"/>
    <property type="match status" value="1"/>
</dbReference>
<gene>
    <name evidence="11" type="primary">aroK</name>
    <name evidence="12" type="ORF">MFLO_11380</name>
</gene>
<evidence type="ECO:0000256" key="10">
    <source>
        <dbReference type="ARBA" id="ARBA00048567"/>
    </source>
</evidence>
<feature type="binding site" evidence="11">
    <location>
        <position position="135"/>
    </location>
    <ligand>
        <name>substrate</name>
    </ligand>
</feature>
<name>A0ABN0RDJ9_9LIST</name>
<dbReference type="PANTHER" id="PTHR21087">
    <property type="entry name" value="SHIKIMATE KINASE"/>
    <property type="match status" value="1"/>
</dbReference>
<feature type="binding site" evidence="11">
    <location>
        <position position="24"/>
    </location>
    <ligand>
        <name>substrate</name>
    </ligand>
</feature>
<keyword evidence="11" id="KW-0479">Metal-binding</keyword>
<keyword evidence="8 11" id="KW-0067">ATP-binding</keyword>
<dbReference type="Pfam" id="PF01202">
    <property type="entry name" value="SKI"/>
    <property type="match status" value="1"/>
</dbReference>
<evidence type="ECO:0000256" key="9">
    <source>
        <dbReference type="ARBA" id="ARBA00023141"/>
    </source>
</evidence>
<sequence>MASGKTTVGEMLAAKTELPFIDIDKTIEKEAGIPIRTIFERHGEAAFRKMEQEQLRALQDTRAIISTGGGIILASETRAHLSANPAAVVYLKTSPSTFLKRLEGDKTRPLVQKKKRPKRSKRSFARVNITMKKQRISPFQPIKKHLLKLPMTSCKNFKTVISR</sequence>
<dbReference type="Proteomes" id="UP000019249">
    <property type="component" value="Unassembled WGS sequence"/>
</dbReference>
<dbReference type="CDD" id="cd00464">
    <property type="entry name" value="SK"/>
    <property type="match status" value="1"/>
</dbReference>
<protein>
    <recommendedName>
        <fullName evidence="3 11">Shikimate kinase</fullName>
        <shortName evidence="11">SK</shortName>
        <ecNumber evidence="3 11">2.7.1.71</ecNumber>
    </recommendedName>
</protein>
<accession>A0ABN0RDJ9</accession>
<evidence type="ECO:0000256" key="4">
    <source>
        <dbReference type="ARBA" id="ARBA00022605"/>
    </source>
</evidence>
<comment type="pathway">
    <text evidence="1 11">Metabolic intermediate biosynthesis; chorismate biosynthesis; chorismate from D-erythrose 4-phosphate and phosphoenolpyruvate: step 5/7.</text>
</comment>
<evidence type="ECO:0000256" key="1">
    <source>
        <dbReference type="ARBA" id="ARBA00004842"/>
    </source>
</evidence>
<feature type="binding site" evidence="11">
    <location>
        <position position="6"/>
    </location>
    <ligand>
        <name>Mg(2+)</name>
        <dbReference type="ChEBI" id="CHEBI:18420"/>
    </ligand>
</feature>
<comment type="subcellular location">
    <subcellularLocation>
        <location evidence="11">Cytoplasm</location>
    </subcellularLocation>
</comment>
<keyword evidence="13" id="KW-1185">Reference proteome</keyword>
<comment type="similarity">
    <text evidence="2 11">Belongs to the shikimate kinase family.</text>
</comment>
<keyword evidence="9 11" id="KW-0057">Aromatic amino acid biosynthesis</keyword>
<feature type="binding site" evidence="11">
    <location>
        <begin position="2"/>
        <end position="7"/>
    </location>
    <ligand>
        <name>ATP</name>
        <dbReference type="ChEBI" id="CHEBI:30616"/>
    </ligand>
</feature>
<comment type="cofactor">
    <cofactor evidence="11">
        <name>Mg(2+)</name>
        <dbReference type="ChEBI" id="CHEBI:18420"/>
    </cofactor>
    <text evidence="11">Binds 1 Mg(2+) ion per subunit.</text>
</comment>
<dbReference type="RefSeq" id="WP_241433621.1">
    <property type="nucleotide sequence ID" value="NZ_AODF01000026.1"/>
</dbReference>
<dbReference type="SUPFAM" id="SSF52540">
    <property type="entry name" value="P-loop containing nucleoside triphosphate hydrolases"/>
    <property type="match status" value="1"/>
</dbReference>
<comment type="caution">
    <text evidence="11">Lacks conserved residue(s) required for the propagation of feature annotation.</text>
</comment>